<comment type="caution">
    <text evidence="2">The sequence shown here is derived from an EMBL/GenBank/DDBJ whole genome shotgun (WGS) entry which is preliminary data.</text>
</comment>
<feature type="region of interest" description="Disordered" evidence="1">
    <location>
        <begin position="109"/>
        <end position="139"/>
    </location>
</feature>
<reference evidence="2" key="2">
    <citation type="journal article" date="2023" name="Science">
        <title>Genomic signatures of disease resistance in endangered staghorn corals.</title>
        <authorList>
            <person name="Vollmer S.V."/>
            <person name="Selwyn J.D."/>
            <person name="Despard B.A."/>
            <person name="Roesel C.L."/>
        </authorList>
    </citation>
    <scope>NUCLEOTIDE SEQUENCE</scope>
    <source>
        <strain evidence="2">K2</strain>
    </source>
</reference>
<gene>
    <name evidence="3" type="ORF">P5673_026667</name>
    <name evidence="2" type="ORF">P5673_030083</name>
</gene>
<reference evidence="2" key="1">
    <citation type="journal article" date="2023" name="G3 (Bethesda)">
        <title>Whole genome assembly and annotation of the endangered Caribbean coral Acropora cervicornis.</title>
        <authorList>
            <person name="Selwyn J.D."/>
            <person name="Vollmer S.V."/>
        </authorList>
    </citation>
    <scope>NUCLEOTIDE SEQUENCE</scope>
    <source>
        <strain evidence="2">K2</strain>
    </source>
</reference>
<protein>
    <submittedName>
        <fullName evidence="2">Uncharacterized protein</fullName>
    </submittedName>
</protein>
<organism evidence="2 4">
    <name type="scientific">Acropora cervicornis</name>
    <name type="common">Staghorn coral</name>
    <dbReference type="NCBI Taxonomy" id="6130"/>
    <lineage>
        <taxon>Eukaryota</taxon>
        <taxon>Metazoa</taxon>
        <taxon>Cnidaria</taxon>
        <taxon>Anthozoa</taxon>
        <taxon>Hexacorallia</taxon>
        <taxon>Scleractinia</taxon>
        <taxon>Astrocoeniina</taxon>
        <taxon>Acroporidae</taxon>
        <taxon>Acropora</taxon>
    </lineage>
</organism>
<feature type="compositionally biased region" description="Basic and acidic residues" evidence="1">
    <location>
        <begin position="74"/>
        <end position="95"/>
    </location>
</feature>
<feature type="region of interest" description="Disordered" evidence="1">
    <location>
        <begin position="1"/>
        <end position="39"/>
    </location>
</feature>
<name>A0AAD9UTU5_ACRCE</name>
<feature type="compositionally biased region" description="Basic and acidic residues" evidence="1">
    <location>
        <begin position="112"/>
        <end position="126"/>
    </location>
</feature>
<dbReference type="Proteomes" id="UP001249851">
    <property type="component" value="Unassembled WGS sequence"/>
</dbReference>
<evidence type="ECO:0000313" key="2">
    <source>
        <dbReference type="EMBL" id="KAK2549410.1"/>
    </source>
</evidence>
<dbReference type="EMBL" id="JARQWQ010000126">
    <property type="protein sequence ID" value="KAK2549410.1"/>
    <property type="molecule type" value="Genomic_DNA"/>
</dbReference>
<sequence length="260" mass="30168">MENRNFRSYTVQDLVNKMKKLRQKYKQEKDKSSRSGTGKRKKWKFFEIIDRTLCDKPQVKPPLVIDSSASSTADLHDTVNDENSEKGDNDNHDNDVSYDALLCTEGTTVQGNEEKHKAKDQEDCKITSRAPNKKRKRSNMEKSLDVFCERFTQISKEETERHLKAEEDRHKREMDFQLKQAQLENERRRSEREHEMNVLRLILSHGHVSTGRIHYPPNDNWGQNYPGMSANSMFQPCIPTHSSMDNISVSDSDGSTFATL</sequence>
<feature type="compositionally biased region" description="Polar residues" evidence="1">
    <location>
        <begin position="1"/>
        <end position="13"/>
    </location>
</feature>
<evidence type="ECO:0000313" key="3">
    <source>
        <dbReference type="EMBL" id="KAK2552345.1"/>
    </source>
</evidence>
<evidence type="ECO:0000313" key="4">
    <source>
        <dbReference type="Proteomes" id="UP001249851"/>
    </source>
</evidence>
<feature type="region of interest" description="Disordered" evidence="1">
    <location>
        <begin position="59"/>
        <end position="96"/>
    </location>
</feature>
<evidence type="ECO:0000256" key="1">
    <source>
        <dbReference type="SAM" id="MobiDB-lite"/>
    </source>
</evidence>
<proteinExistence type="predicted"/>
<accession>A0AAD9UTU5</accession>
<keyword evidence="4" id="KW-1185">Reference proteome</keyword>
<dbReference type="AlphaFoldDB" id="A0AAD9UTU5"/>
<dbReference type="EMBL" id="JARQWQ010000088">
    <property type="protein sequence ID" value="KAK2552345.1"/>
    <property type="molecule type" value="Genomic_DNA"/>
</dbReference>